<evidence type="ECO:0000256" key="4">
    <source>
        <dbReference type="ARBA" id="ARBA00022605"/>
    </source>
</evidence>
<dbReference type="EC" id="4.3.2.1" evidence="2 6"/>
<dbReference type="CDD" id="cd01359">
    <property type="entry name" value="Argininosuccinate_lyase"/>
    <property type="match status" value="1"/>
</dbReference>
<keyword evidence="3 6" id="KW-0055">Arginine biosynthesis</keyword>
<evidence type="ECO:0000313" key="10">
    <source>
        <dbReference type="Proteomes" id="UP000567067"/>
    </source>
</evidence>
<dbReference type="NCBIfam" id="TIGR00838">
    <property type="entry name" value="argH"/>
    <property type="match status" value="1"/>
</dbReference>
<evidence type="ECO:0000256" key="2">
    <source>
        <dbReference type="ARBA" id="ARBA00012338"/>
    </source>
</evidence>
<organism evidence="9 10">
    <name type="scientific">Fontibacillus solani</name>
    <dbReference type="NCBI Taxonomy" id="1572857"/>
    <lineage>
        <taxon>Bacteria</taxon>
        <taxon>Bacillati</taxon>
        <taxon>Bacillota</taxon>
        <taxon>Bacilli</taxon>
        <taxon>Bacillales</taxon>
        <taxon>Paenibacillaceae</taxon>
        <taxon>Fontibacillus</taxon>
    </lineage>
</organism>
<evidence type="ECO:0000256" key="5">
    <source>
        <dbReference type="ARBA" id="ARBA00023239"/>
    </source>
</evidence>
<dbReference type="GO" id="GO:0005829">
    <property type="term" value="C:cytosol"/>
    <property type="evidence" value="ECO:0007669"/>
    <property type="project" value="TreeGrafter"/>
</dbReference>
<protein>
    <recommendedName>
        <fullName evidence="2 6">Argininosuccinate lyase</fullName>
        <shortName evidence="6">ASAL</shortName>
        <ecNumber evidence="2 6">4.3.2.1</ecNumber>
    </recommendedName>
    <alternativeName>
        <fullName evidence="6">Arginosuccinase</fullName>
    </alternativeName>
</protein>
<dbReference type="UniPathway" id="UPA00068">
    <property type="reaction ID" value="UER00114"/>
</dbReference>
<dbReference type="InterPro" id="IPR009049">
    <property type="entry name" value="Argininosuccinate_lyase"/>
</dbReference>
<comment type="similarity">
    <text evidence="6">Belongs to the lyase 1 family. Argininosuccinate lyase subfamily.</text>
</comment>
<comment type="catalytic activity">
    <reaction evidence="6">
        <text>2-(N(omega)-L-arginino)succinate = fumarate + L-arginine</text>
        <dbReference type="Rhea" id="RHEA:24020"/>
        <dbReference type="ChEBI" id="CHEBI:29806"/>
        <dbReference type="ChEBI" id="CHEBI:32682"/>
        <dbReference type="ChEBI" id="CHEBI:57472"/>
        <dbReference type="EC" id="4.3.2.1"/>
    </reaction>
</comment>
<comment type="caution">
    <text evidence="9">The sequence shown here is derived from an EMBL/GenBank/DDBJ whole genome shotgun (WGS) entry which is preliminary data.</text>
</comment>
<gene>
    <name evidence="6" type="primary">argH</name>
    <name evidence="9" type="ORF">FHR92_004878</name>
</gene>
<dbReference type="HAMAP" id="MF_00006">
    <property type="entry name" value="Arg_succ_lyase"/>
    <property type="match status" value="1"/>
</dbReference>
<evidence type="ECO:0000259" key="7">
    <source>
        <dbReference type="Pfam" id="PF00206"/>
    </source>
</evidence>
<keyword evidence="6" id="KW-0963">Cytoplasm</keyword>
<dbReference type="PRINTS" id="PR00149">
    <property type="entry name" value="FUMRATELYASE"/>
</dbReference>
<evidence type="ECO:0000256" key="3">
    <source>
        <dbReference type="ARBA" id="ARBA00022571"/>
    </source>
</evidence>
<reference evidence="9 10" key="1">
    <citation type="submission" date="2020-08" db="EMBL/GenBank/DDBJ databases">
        <title>Genomic Encyclopedia of Type Strains, Phase III (KMG-III): the genomes of soil and plant-associated and newly described type strains.</title>
        <authorList>
            <person name="Whitman W."/>
        </authorList>
    </citation>
    <scope>NUCLEOTIDE SEQUENCE [LARGE SCALE GENOMIC DNA]</scope>
    <source>
        <strain evidence="9 10">CECT 8693</strain>
    </source>
</reference>
<dbReference type="InterPro" id="IPR008948">
    <property type="entry name" value="L-Aspartase-like"/>
</dbReference>
<dbReference type="InterPro" id="IPR029419">
    <property type="entry name" value="Arg_succ_lyase_C"/>
</dbReference>
<dbReference type="EMBL" id="JACJIP010000049">
    <property type="protein sequence ID" value="MBA9088379.1"/>
    <property type="molecule type" value="Genomic_DNA"/>
</dbReference>
<dbReference type="Pfam" id="PF14698">
    <property type="entry name" value="ASL_C2"/>
    <property type="match status" value="1"/>
</dbReference>
<dbReference type="RefSeq" id="WP_182539933.1">
    <property type="nucleotide sequence ID" value="NZ_JACJIP010000049.1"/>
</dbReference>
<name>A0A7W3SYB4_9BACL</name>
<feature type="domain" description="Argininosuccinate lyase C-terminal" evidence="8">
    <location>
        <begin position="369"/>
        <end position="446"/>
    </location>
</feature>
<evidence type="ECO:0000256" key="1">
    <source>
        <dbReference type="ARBA" id="ARBA00004941"/>
    </source>
</evidence>
<evidence type="ECO:0000259" key="8">
    <source>
        <dbReference type="Pfam" id="PF14698"/>
    </source>
</evidence>
<comment type="subcellular location">
    <subcellularLocation>
        <location evidence="6">Cytoplasm</location>
    </subcellularLocation>
</comment>
<dbReference type="Gene3D" id="1.10.275.10">
    <property type="entry name" value="Fumarase/aspartase (N-terminal domain)"/>
    <property type="match status" value="1"/>
</dbReference>
<comment type="pathway">
    <text evidence="1 6">Amino-acid biosynthesis; L-arginine biosynthesis; L-arginine from L-ornithine and carbamoyl phosphate: step 3/3.</text>
</comment>
<dbReference type="AlphaFoldDB" id="A0A7W3SYB4"/>
<dbReference type="Pfam" id="PF00206">
    <property type="entry name" value="Lyase_1"/>
    <property type="match status" value="1"/>
</dbReference>
<feature type="domain" description="Fumarate lyase N-terminal" evidence="7">
    <location>
        <begin position="102"/>
        <end position="305"/>
    </location>
</feature>
<dbReference type="Gene3D" id="1.20.200.10">
    <property type="entry name" value="Fumarase/aspartase (Central domain)"/>
    <property type="match status" value="1"/>
</dbReference>
<evidence type="ECO:0000256" key="6">
    <source>
        <dbReference type="HAMAP-Rule" id="MF_00006"/>
    </source>
</evidence>
<dbReference type="SUPFAM" id="SSF48557">
    <property type="entry name" value="L-aspartase-like"/>
    <property type="match status" value="1"/>
</dbReference>
<dbReference type="PANTHER" id="PTHR43814">
    <property type="entry name" value="ARGININOSUCCINATE LYASE"/>
    <property type="match status" value="1"/>
</dbReference>
<dbReference type="InterPro" id="IPR024083">
    <property type="entry name" value="Fumarase/histidase_N"/>
</dbReference>
<dbReference type="InterPro" id="IPR022761">
    <property type="entry name" value="Fumarate_lyase_N"/>
</dbReference>
<keyword evidence="4 6" id="KW-0028">Amino-acid biosynthesis</keyword>
<dbReference type="Gene3D" id="1.10.40.30">
    <property type="entry name" value="Fumarase/aspartase (C-terminal domain)"/>
    <property type="match status" value="1"/>
</dbReference>
<proteinExistence type="inferred from homology"/>
<keyword evidence="10" id="KW-1185">Reference proteome</keyword>
<keyword evidence="5 6" id="KW-0456">Lyase</keyword>
<dbReference type="GO" id="GO:0042450">
    <property type="term" value="P:L-arginine biosynthetic process via ornithine"/>
    <property type="evidence" value="ECO:0007669"/>
    <property type="project" value="UniProtKB-UniRule"/>
</dbReference>
<accession>A0A7W3SYB4</accession>
<dbReference type="GO" id="GO:0004056">
    <property type="term" value="F:argininosuccinate lyase activity"/>
    <property type="evidence" value="ECO:0007669"/>
    <property type="project" value="UniProtKB-UniRule"/>
</dbReference>
<sequence>MATKRHVQEEGLQFPGKTYVEAVLEPAYNHAKQELLLPMIAVHKAHLIMLLEQRLLSQKDALNIAKALLSIDLEQLRLGNYNGQFEDLFFEVEHKLLKLSDDSSNNLHLARSRNDIGIAIYRITLRQKLLRTLSSALELNASLLTFAKKHIDTIFIAHTHTQQAQPTTIAHYIAAVSDSLARDVRRLQAAYANCNLSSLGAAALTTSGFDINRERVAELLAFDGLIENSYDAVCGADYVAEIVASIQLAAINLGRFVQELLLWCTQEFAVAKVASPYVQVSSIMPQKRNPVSIEHIRSLLSSIAGTSQTVLTMIHNTPFGDIVDTEDDMQPYAWKGLDTLEVVYRLLSKVIDSLEINKDVLHRRAAASFATVTELADTLVREEGIPFRNAHKIVSILVSQAVEQGKGISDLSLQSLNEIAIHTIGAPLKLSREKLKLALDPKHFVNIRKLRGGPSPSEITRALEAQQHRLHSLEQWLSERETYLATALAQLDAILSNWQYK</sequence>
<dbReference type="PANTHER" id="PTHR43814:SF1">
    <property type="entry name" value="ARGININOSUCCINATE LYASE"/>
    <property type="match status" value="1"/>
</dbReference>
<dbReference type="Proteomes" id="UP000567067">
    <property type="component" value="Unassembled WGS sequence"/>
</dbReference>
<dbReference type="PRINTS" id="PR00145">
    <property type="entry name" value="ARGSUCLYASE"/>
</dbReference>
<dbReference type="FunFam" id="1.10.40.30:FF:000001">
    <property type="entry name" value="Argininosuccinate lyase"/>
    <property type="match status" value="1"/>
</dbReference>
<dbReference type="InterPro" id="IPR000362">
    <property type="entry name" value="Fumarate_lyase_fam"/>
</dbReference>
<evidence type="ECO:0000313" key="9">
    <source>
        <dbReference type="EMBL" id="MBA9088379.1"/>
    </source>
</evidence>